<protein>
    <submittedName>
        <fullName evidence="2">Uncharacterized protein</fullName>
    </submittedName>
</protein>
<dbReference type="PANTHER" id="PTHR33177">
    <property type="entry name" value="PUTATIVE-RELATED"/>
    <property type="match status" value="1"/>
</dbReference>
<sequence>MASEISEIKQESPMDDVRSSNTSLISSANVTVKNCSNINQSAKHNEEPRQGVARKRSLTKTGEEENGRSIDLNVEFTPTSQPPKDRLSTNRSSEISSTSLSETSRMLPNQQDSSGEEVEFSNATPEEPPLVAMGCTRCLVFVLTSETNSKCVNCQTPDHLIDVLHYNPPKKPKHA</sequence>
<dbReference type="Proteomes" id="UP000828251">
    <property type="component" value="Unassembled WGS sequence"/>
</dbReference>
<accession>A0A9D3U5S5</accession>
<keyword evidence="3" id="KW-1185">Reference proteome</keyword>
<organism evidence="2 3">
    <name type="scientific">Gossypium stocksii</name>
    <dbReference type="NCBI Taxonomy" id="47602"/>
    <lineage>
        <taxon>Eukaryota</taxon>
        <taxon>Viridiplantae</taxon>
        <taxon>Streptophyta</taxon>
        <taxon>Embryophyta</taxon>
        <taxon>Tracheophyta</taxon>
        <taxon>Spermatophyta</taxon>
        <taxon>Magnoliopsida</taxon>
        <taxon>eudicotyledons</taxon>
        <taxon>Gunneridae</taxon>
        <taxon>Pentapetalae</taxon>
        <taxon>rosids</taxon>
        <taxon>malvids</taxon>
        <taxon>Malvales</taxon>
        <taxon>Malvaceae</taxon>
        <taxon>Malvoideae</taxon>
        <taxon>Gossypium</taxon>
    </lineage>
</organism>
<name>A0A9D3U5S5_9ROSI</name>
<feature type="compositionally biased region" description="Low complexity" evidence="1">
    <location>
        <begin position="89"/>
        <end position="105"/>
    </location>
</feature>
<evidence type="ECO:0000313" key="2">
    <source>
        <dbReference type="EMBL" id="KAH1030431.1"/>
    </source>
</evidence>
<feature type="compositionally biased region" description="Polar residues" evidence="1">
    <location>
        <begin position="19"/>
        <end position="42"/>
    </location>
</feature>
<gene>
    <name evidence="2" type="ORF">J1N35_042605</name>
</gene>
<dbReference type="AlphaFoldDB" id="A0A9D3U5S5"/>
<dbReference type="PANTHER" id="PTHR33177:SF77">
    <property type="entry name" value="LITAF DOMAIN-CONTAINING PROTEIN"/>
    <property type="match status" value="1"/>
</dbReference>
<feature type="region of interest" description="Disordered" evidence="1">
    <location>
        <begin position="1"/>
        <end position="124"/>
    </location>
</feature>
<comment type="caution">
    <text evidence="2">The sequence shown here is derived from an EMBL/GenBank/DDBJ whole genome shotgun (WGS) entry which is preliminary data.</text>
</comment>
<dbReference type="EMBL" id="JAIQCV010000013">
    <property type="protein sequence ID" value="KAH1030431.1"/>
    <property type="molecule type" value="Genomic_DNA"/>
</dbReference>
<dbReference type="InterPro" id="IPR055281">
    <property type="entry name" value="GIR1-2/SIED1"/>
</dbReference>
<proteinExistence type="predicted"/>
<evidence type="ECO:0000256" key="1">
    <source>
        <dbReference type="SAM" id="MobiDB-lite"/>
    </source>
</evidence>
<dbReference type="OrthoDB" id="1464951at2759"/>
<reference evidence="2 3" key="1">
    <citation type="journal article" date="2021" name="Plant Biotechnol. J.">
        <title>Multi-omics assisted identification of the key and species-specific regulatory components of drought-tolerant mechanisms in Gossypium stocksii.</title>
        <authorList>
            <person name="Yu D."/>
            <person name="Ke L."/>
            <person name="Zhang D."/>
            <person name="Wu Y."/>
            <person name="Sun Y."/>
            <person name="Mei J."/>
            <person name="Sun J."/>
            <person name="Sun Y."/>
        </authorList>
    </citation>
    <scope>NUCLEOTIDE SEQUENCE [LARGE SCALE GENOMIC DNA]</scope>
    <source>
        <strain evidence="3">cv. E1</strain>
        <tissue evidence="2">Leaf</tissue>
    </source>
</reference>
<feature type="compositionally biased region" description="Basic and acidic residues" evidence="1">
    <location>
        <begin position="1"/>
        <end position="18"/>
    </location>
</feature>
<evidence type="ECO:0000313" key="3">
    <source>
        <dbReference type="Proteomes" id="UP000828251"/>
    </source>
</evidence>